<dbReference type="AlphaFoldDB" id="A0A2H0UFB7"/>
<dbReference type="Proteomes" id="UP000229315">
    <property type="component" value="Unassembled WGS sequence"/>
</dbReference>
<keyword evidence="1" id="KW-0472">Membrane</keyword>
<dbReference type="InterPro" id="IPR036249">
    <property type="entry name" value="Thioredoxin-like_sf"/>
</dbReference>
<evidence type="ECO:0008006" key="4">
    <source>
        <dbReference type="Google" id="ProtNLM"/>
    </source>
</evidence>
<dbReference type="PANTHER" id="PTHR34573">
    <property type="entry name" value="VKC DOMAIN-CONTAINING PROTEIN"/>
    <property type="match status" value="1"/>
</dbReference>
<dbReference type="EMBL" id="PFBH01000015">
    <property type="protein sequence ID" value="PIR85114.1"/>
    <property type="molecule type" value="Genomic_DNA"/>
</dbReference>
<dbReference type="CDD" id="cd01659">
    <property type="entry name" value="TRX_superfamily"/>
    <property type="match status" value="1"/>
</dbReference>
<accession>A0A2H0UFB7</accession>
<protein>
    <recommendedName>
        <fullName evidence="4">Thioredoxin domain-containing protein</fullName>
    </recommendedName>
</protein>
<evidence type="ECO:0000313" key="2">
    <source>
        <dbReference type="EMBL" id="PIR85114.1"/>
    </source>
</evidence>
<keyword evidence="1" id="KW-1133">Transmembrane helix</keyword>
<keyword evidence="1" id="KW-0812">Transmembrane</keyword>
<organism evidence="2 3">
    <name type="scientific">Candidatus Kaiserbacteria bacterium CG10_big_fil_rev_8_21_14_0_10_45_20</name>
    <dbReference type="NCBI Taxonomy" id="1974607"/>
    <lineage>
        <taxon>Bacteria</taxon>
        <taxon>Candidatus Kaiseribacteriota</taxon>
    </lineage>
</organism>
<proteinExistence type="predicted"/>
<dbReference type="PANTHER" id="PTHR34573:SF1">
    <property type="entry name" value="VITAMIN K EPOXIDE REDUCTASE DOMAIN-CONTAINING PROTEIN"/>
    <property type="match status" value="1"/>
</dbReference>
<sequence>MKIKKNTYIWIGVFALLIIVPFGLFLYNQSTPGKLDAFAQCLGEKDAVFYGAFWCPHCQTQKSFFGKSSKELPYVECSTPDGQGRTQECIAKEINTYPTWEFADGERLLGEQSLATLAEKTGCELPAE</sequence>
<evidence type="ECO:0000256" key="1">
    <source>
        <dbReference type="SAM" id="Phobius"/>
    </source>
</evidence>
<name>A0A2H0UFB7_9BACT</name>
<reference evidence="3" key="1">
    <citation type="submission" date="2017-09" db="EMBL/GenBank/DDBJ databases">
        <title>Depth-based differentiation of microbial function through sediment-hosted aquifers and enrichment of novel symbionts in the deep terrestrial subsurface.</title>
        <authorList>
            <person name="Probst A.J."/>
            <person name="Ladd B."/>
            <person name="Jarett J.K."/>
            <person name="Geller-Mcgrath D.E."/>
            <person name="Sieber C.M.K."/>
            <person name="Emerson J.B."/>
            <person name="Anantharaman K."/>
            <person name="Thomas B.C."/>
            <person name="Malmstrom R."/>
            <person name="Stieglmeier M."/>
            <person name="Klingl A."/>
            <person name="Woyke T."/>
            <person name="Ryan C.M."/>
            <person name="Banfield J.F."/>
        </authorList>
    </citation>
    <scope>NUCLEOTIDE SEQUENCE [LARGE SCALE GENOMIC DNA]</scope>
</reference>
<evidence type="ECO:0000313" key="3">
    <source>
        <dbReference type="Proteomes" id="UP000229315"/>
    </source>
</evidence>
<dbReference type="SUPFAM" id="SSF52833">
    <property type="entry name" value="Thioredoxin-like"/>
    <property type="match status" value="1"/>
</dbReference>
<feature type="transmembrane region" description="Helical" evidence="1">
    <location>
        <begin position="7"/>
        <end position="27"/>
    </location>
</feature>
<gene>
    <name evidence="2" type="ORF">COU15_02570</name>
</gene>
<comment type="caution">
    <text evidence="2">The sequence shown here is derived from an EMBL/GenBank/DDBJ whole genome shotgun (WGS) entry which is preliminary data.</text>
</comment>
<dbReference type="Gene3D" id="3.40.30.10">
    <property type="entry name" value="Glutaredoxin"/>
    <property type="match status" value="1"/>
</dbReference>